<organism evidence="2 3">
    <name type="scientific">Sedimenticola selenatireducens</name>
    <dbReference type="NCBI Taxonomy" id="191960"/>
    <lineage>
        <taxon>Bacteria</taxon>
        <taxon>Pseudomonadati</taxon>
        <taxon>Pseudomonadota</taxon>
        <taxon>Gammaproteobacteria</taxon>
        <taxon>Chromatiales</taxon>
        <taxon>Sedimenticolaceae</taxon>
        <taxon>Sedimenticola</taxon>
    </lineage>
</organism>
<dbReference type="CDD" id="cd10941">
    <property type="entry name" value="CE4_PuuE_HpPgdA_like_2"/>
    <property type="match status" value="1"/>
</dbReference>
<name>A0A2N6D0U1_9GAMM</name>
<dbReference type="GO" id="GO:0016810">
    <property type="term" value="F:hydrolase activity, acting on carbon-nitrogen (but not peptide) bonds"/>
    <property type="evidence" value="ECO:0007669"/>
    <property type="project" value="InterPro"/>
</dbReference>
<comment type="caution">
    <text evidence="2">The sequence shown here is derived from an EMBL/GenBank/DDBJ whole genome shotgun (WGS) entry which is preliminary data.</text>
</comment>
<dbReference type="SUPFAM" id="SSF88713">
    <property type="entry name" value="Glycoside hydrolase/deacetylase"/>
    <property type="match status" value="1"/>
</dbReference>
<dbReference type="Gene3D" id="3.20.20.370">
    <property type="entry name" value="Glycoside hydrolase/deacetylase"/>
    <property type="match status" value="1"/>
</dbReference>
<evidence type="ECO:0000313" key="3">
    <source>
        <dbReference type="Proteomes" id="UP000235015"/>
    </source>
</evidence>
<accession>A0A2N6D0U1</accession>
<sequence>MTIDVEDYFHVSAFEHRFDRSQWDQQECRLERNMEIILGLLDRYRIKATFFTLGWVAERYPAVIRSLVESGHELACHSYWHKRASNQHRAEFITEIIDTKKLLEDTGGVAVMGYRAPSYSIGSDNLWAHEELMHAGYRYSSSIYPISHDHYGMPSAPRFAYHPIDDSEFLEIPITTSYMFNRRLPAGGGGYFRFFPYIFSRALLRKVNIEEQQPGIFYFHPCEIDPGQPRQQDISLKTRFRHYLNLNHTEKRLNRLFADFRWGRMDQVFLSSAIG</sequence>
<reference evidence="2 3" key="1">
    <citation type="submission" date="2017-11" db="EMBL/GenBank/DDBJ databases">
        <title>Genome-resolved metagenomics identifies genetic mobility, metabolic interactions, and unexpected diversity in perchlorate-reducing communities.</title>
        <authorList>
            <person name="Barnum T.P."/>
            <person name="Figueroa I.A."/>
            <person name="Carlstrom C.I."/>
            <person name="Lucas L.N."/>
            <person name="Engelbrektson A.L."/>
            <person name="Coates J.D."/>
        </authorList>
    </citation>
    <scope>NUCLEOTIDE SEQUENCE [LARGE SCALE GENOMIC DNA]</scope>
    <source>
        <strain evidence="2">BM301</strain>
    </source>
</reference>
<dbReference type="PANTHER" id="PTHR47561">
    <property type="entry name" value="POLYSACCHARIDE DEACETYLASE FAMILY PROTEIN (AFU_ORTHOLOGUE AFUA_6G05030)"/>
    <property type="match status" value="1"/>
</dbReference>
<dbReference type="Pfam" id="PF01522">
    <property type="entry name" value="Polysacc_deac_1"/>
    <property type="match status" value="1"/>
</dbReference>
<dbReference type="InterPro" id="IPR011330">
    <property type="entry name" value="Glyco_hydro/deAcase_b/a-brl"/>
</dbReference>
<dbReference type="PANTHER" id="PTHR47561:SF1">
    <property type="entry name" value="POLYSACCHARIDE DEACETYLASE FAMILY PROTEIN (AFU_ORTHOLOGUE AFUA_6G05030)"/>
    <property type="match status" value="1"/>
</dbReference>
<dbReference type="NCBIfam" id="TIGR03006">
    <property type="entry name" value="pepcterm_polyde"/>
    <property type="match status" value="1"/>
</dbReference>
<dbReference type="Pfam" id="PF11959">
    <property type="entry name" value="DUF3473"/>
    <property type="match status" value="1"/>
</dbReference>
<evidence type="ECO:0000259" key="1">
    <source>
        <dbReference type="PROSITE" id="PS51677"/>
    </source>
</evidence>
<proteinExistence type="predicted"/>
<dbReference type="EMBL" id="PKUN01000002">
    <property type="protein sequence ID" value="PLX63290.1"/>
    <property type="molecule type" value="Genomic_DNA"/>
</dbReference>
<dbReference type="InterPro" id="IPR022560">
    <property type="entry name" value="DUF3473"/>
</dbReference>
<feature type="domain" description="NodB homology" evidence="1">
    <location>
        <begin position="12"/>
        <end position="275"/>
    </location>
</feature>
<dbReference type="InterPro" id="IPR045235">
    <property type="entry name" value="PuuE_HpPgdA-like"/>
</dbReference>
<gene>
    <name evidence="2" type="ORF">C0630_02485</name>
</gene>
<protein>
    <submittedName>
        <fullName evidence="2">Polysaccharide deacetylase family protein</fullName>
    </submittedName>
</protein>
<dbReference type="InterPro" id="IPR002509">
    <property type="entry name" value="NODB_dom"/>
</dbReference>
<dbReference type="AlphaFoldDB" id="A0A2N6D0U1"/>
<dbReference type="InterPro" id="IPR014344">
    <property type="entry name" value="XrtA_polysacc_deacetyl"/>
</dbReference>
<dbReference type="STRING" id="1111735.GCA_000428045_02822"/>
<dbReference type="GO" id="GO:0005975">
    <property type="term" value="P:carbohydrate metabolic process"/>
    <property type="evidence" value="ECO:0007669"/>
    <property type="project" value="InterPro"/>
</dbReference>
<dbReference type="PROSITE" id="PS51677">
    <property type="entry name" value="NODB"/>
    <property type="match status" value="1"/>
</dbReference>
<dbReference type="Proteomes" id="UP000235015">
    <property type="component" value="Unassembled WGS sequence"/>
</dbReference>
<evidence type="ECO:0000313" key="2">
    <source>
        <dbReference type="EMBL" id="PLX63290.1"/>
    </source>
</evidence>